<dbReference type="InterPro" id="IPR006685">
    <property type="entry name" value="MscS_channel_2nd"/>
</dbReference>
<evidence type="ECO:0000256" key="7">
    <source>
        <dbReference type="RuleBase" id="RU369025"/>
    </source>
</evidence>
<dbReference type="PANTHER" id="PTHR30221">
    <property type="entry name" value="SMALL-CONDUCTANCE MECHANOSENSITIVE CHANNEL"/>
    <property type="match status" value="1"/>
</dbReference>
<evidence type="ECO:0000256" key="6">
    <source>
        <dbReference type="ARBA" id="ARBA00023136"/>
    </source>
</evidence>
<feature type="transmembrane region" description="Helical" evidence="7">
    <location>
        <begin position="102"/>
        <end position="129"/>
    </location>
</feature>
<dbReference type="GO" id="GO:0005886">
    <property type="term" value="C:plasma membrane"/>
    <property type="evidence" value="ECO:0007669"/>
    <property type="project" value="UniProtKB-SubCell"/>
</dbReference>
<evidence type="ECO:0000259" key="8">
    <source>
        <dbReference type="Pfam" id="PF00924"/>
    </source>
</evidence>
<dbReference type="Pfam" id="PF00924">
    <property type="entry name" value="MS_channel_2nd"/>
    <property type="match status" value="1"/>
</dbReference>
<organism evidence="9 10">
    <name type="scientific">Burkholderia ubonensis</name>
    <dbReference type="NCBI Taxonomy" id="101571"/>
    <lineage>
        <taxon>Bacteria</taxon>
        <taxon>Pseudomonadati</taxon>
        <taxon>Pseudomonadota</taxon>
        <taxon>Betaproteobacteria</taxon>
        <taxon>Burkholderiales</taxon>
        <taxon>Burkholderiaceae</taxon>
        <taxon>Burkholderia</taxon>
        <taxon>Burkholderia cepacia complex</taxon>
    </lineage>
</organism>
<gene>
    <name evidence="9" type="ORF">WL73_24715</name>
</gene>
<dbReference type="GO" id="GO:0008381">
    <property type="term" value="F:mechanosensitive monoatomic ion channel activity"/>
    <property type="evidence" value="ECO:0007669"/>
    <property type="project" value="InterPro"/>
</dbReference>
<keyword evidence="7" id="KW-0407">Ion channel</keyword>
<name>A0A105IS02_9BURK</name>
<dbReference type="Gene3D" id="1.10.287.1260">
    <property type="match status" value="1"/>
</dbReference>
<dbReference type="AlphaFoldDB" id="A0A105IS02"/>
<dbReference type="InterPro" id="IPR023408">
    <property type="entry name" value="MscS_beta-dom_sf"/>
</dbReference>
<keyword evidence="7" id="KW-0406">Ion transport</keyword>
<evidence type="ECO:0000256" key="5">
    <source>
        <dbReference type="ARBA" id="ARBA00022989"/>
    </source>
</evidence>
<feature type="transmembrane region" description="Helical" evidence="7">
    <location>
        <begin position="32"/>
        <end position="50"/>
    </location>
</feature>
<reference evidence="9 10" key="1">
    <citation type="submission" date="2015-11" db="EMBL/GenBank/DDBJ databases">
        <title>Expanding the genomic diversity of Burkholderia species for the development of highly accurate diagnostics.</title>
        <authorList>
            <person name="Sahl J."/>
            <person name="Keim P."/>
            <person name="Wagner D."/>
        </authorList>
    </citation>
    <scope>NUCLEOTIDE SEQUENCE [LARGE SCALE GENOMIC DNA]</scope>
    <source>
        <strain evidence="9 10">MSMB2167WGS</strain>
    </source>
</reference>
<dbReference type="InterPro" id="IPR045275">
    <property type="entry name" value="MscS_archaea/bacteria_type"/>
</dbReference>
<protein>
    <recommendedName>
        <fullName evidence="7">Small-conductance mechanosensitive channel</fullName>
    </recommendedName>
</protein>
<dbReference type="Proteomes" id="UP000062998">
    <property type="component" value="Unassembled WGS sequence"/>
</dbReference>
<dbReference type="Gene3D" id="2.30.30.60">
    <property type="match status" value="1"/>
</dbReference>
<dbReference type="Gene3D" id="3.30.70.100">
    <property type="match status" value="1"/>
</dbReference>
<evidence type="ECO:0000313" key="10">
    <source>
        <dbReference type="Proteomes" id="UP000062998"/>
    </source>
</evidence>
<comment type="subunit">
    <text evidence="7">Homoheptamer.</text>
</comment>
<keyword evidence="7" id="KW-0997">Cell inner membrane</keyword>
<comment type="function">
    <text evidence="7">Mechanosensitive channel that participates in the regulation of osmotic pressure changes within the cell, opening in response to stretch forces in the membrane lipid bilayer, without the need for other proteins. Contributes to normal resistance to hypoosmotic shock. Forms an ion channel of 1.0 nanosiemens conductance with a slight preference for anions.</text>
</comment>
<keyword evidence="7" id="KW-0813">Transport</keyword>
<comment type="caution">
    <text evidence="7">Lacks conserved residue(s) required for the propagation of feature annotation.</text>
</comment>
<dbReference type="RefSeq" id="WP_059971025.1">
    <property type="nucleotide sequence ID" value="NZ_JAXKSK010000025.1"/>
</dbReference>
<keyword evidence="5 7" id="KW-1133">Transmembrane helix</keyword>
<sequence length="284" mass="30456">MTALRSTSYGEPTLTLDLATAQQFLMTRGLDFGLNLVAAIALWFVGRWAIRIGTRLLGKIVQRSGKVDPTLSDYLTSVVGVLLTILLILAILQIFGVQTTSFAALLAGLGLAIGTAWGGLLAHFAAGVFMQVLRPFKIGDVISAGGVTGTVKELGLFGTTIITADNIVTIVGNNKIFSDNIANYSATPHRRVDLTAKIANGVDAVDAINRLKESVQKIPNVLTTPAPDVGVLQFTPEGPLLFVRPSTQPANYWQVYCDTNRVILDTFRDAQYPTPETPVSQRTA</sequence>
<dbReference type="PANTHER" id="PTHR30221:SF3">
    <property type="entry name" value="SMALL-CONDUCTANCE MECHANOSENSITIVE CHANNEL"/>
    <property type="match status" value="1"/>
</dbReference>
<dbReference type="OrthoDB" id="9809206at2"/>
<evidence type="ECO:0000256" key="4">
    <source>
        <dbReference type="ARBA" id="ARBA00022692"/>
    </source>
</evidence>
<evidence type="ECO:0000256" key="2">
    <source>
        <dbReference type="ARBA" id="ARBA00008017"/>
    </source>
</evidence>
<feature type="domain" description="Mechanosensitive ion channel MscS" evidence="8">
    <location>
        <begin position="120"/>
        <end position="185"/>
    </location>
</feature>
<proteinExistence type="inferred from homology"/>
<dbReference type="SUPFAM" id="SSF50182">
    <property type="entry name" value="Sm-like ribonucleoproteins"/>
    <property type="match status" value="1"/>
</dbReference>
<dbReference type="SUPFAM" id="SSF82689">
    <property type="entry name" value="Mechanosensitive channel protein MscS (YggB), C-terminal domain"/>
    <property type="match status" value="1"/>
</dbReference>
<keyword evidence="3" id="KW-1003">Cell membrane</keyword>
<keyword evidence="4 7" id="KW-0812">Transmembrane</keyword>
<accession>A0A105IS02</accession>
<comment type="similarity">
    <text evidence="2 7">Belongs to the MscS (TC 1.A.23) family.</text>
</comment>
<evidence type="ECO:0000256" key="1">
    <source>
        <dbReference type="ARBA" id="ARBA00004651"/>
    </source>
</evidence>
<dbReference type="InterPro" id="IPR010920">
    <property type="entry name" value="LSM_dom_sf"/>
</dbReference>
<dbReference type="SUPFAM" id="SSF82861">
    <property type="entry name" value="Mechanosensitive channel protein MscS (YggB), transmembrane region"/>
    <property type="match status" value="1"/>
</dbReference>
<evidence type="ECO:0000313" key="9">
    <source>
        <dbReference type="EMBL" id="KWD96155.1"/>
    </source>
</evidence>
<dbReference type="InterPro" id="IPR011066">
    <property type="entry name" value="MscS_channel_C_sf"/>
</dbReference>
<comment type="subcellular location">
    <subcellularLocation>
        <location evidence="7">Cell inner membrane</location>
        <topology evidence="7">Multi-pass membrane protein</topology>
    </subcellularLocation>
    <subcellularLocation>
        <location evidence="1">Cell membrane</location>
        <topology evidence="1">Multi-pass membrane protein</topology>
    </subcellularLocation>
</comment>
<feature type="transmembrane region" description="Helical" evidence="7">
    <location>
        <begin position="71"/>
        <end position="96"/>
    </location>
</feature>
<comment type="caution">
    <text evidence="9">The sequence shown here is derived from an EMBL/GenBank/DDBJ whole genome shotgun (WGS) entry which is preliminary data.</text>
</comment>
<dbReference type="EMBL" id="LPIX01000094">
    <property type="protein sequence ID" value="KWD96155.1"/>
    <property type="molecule type" value="Genomic_DNA"/>
</dbReference>
<keyword evidence="6 7" id="KW-0472">Membrane</keyword>
<evidence type="ECO:0000256" key="3">
    <source>
        <dbReference type="ARBA" id="ARBA00022475"/>
    </source>
</evidence>
<dbReference type="InterPro" id="IPR011014">
    <property type="entry name" value="MscS_channel_TM-2"/>
</dbReference>